<keyword evidence="2" id="KW-0808">Transferase</keyword>
<dbReference type="EMBL" id="CP036172">
    <property type="protein sequence ID" value="QSZ67854.1"/>
    <property type="molecule type" value="Genomic_DNA"/>
</dbReference>
<dbReference type="Proteomes" id="UP001042704">
    <property type="component" value="Chromosome"/>
</dbReference>
<dbReference type="InterPro" id="IPR001173">
    <property type="entry name" value="Glyco_trans_2-like"/>
</dbReference>
<reference evidence="4" key="2">
    <citation type="submission" date="2019-02" db="EMBL/GenBank/DDBJ databases">
        <authorList>
            <person name="Chen S.-C."/>
            <person name="Chien H.-H."/>
            <person name="Lai M.-C."/>
        </authorList>
    </citation>
    <scope>NUCLEOTIDE SEQUENCE</scope>
    <source>
        <strain evidence="4">N2F9704</strain>
    </source>
</reference>
<name>A0A8A3S834_9EURY</name>
<dbReference type="RefSeq" id="WP_265580774.1">
    <property type="nucleotide sequence ID" value="NZ_CP036172.1"/>
</dbReference>
<dbReference type="Gene3D" id="3.90.550.10">
    <property type="entry name" value="Spore Coat Polysaccharide Biosynthesis Protein SpsA, Chain A"/>
    <property type="match status" value="1"/>
</dbReference>
<evidence type="ECO:0000259" key="3">
    <source>
        <dbReference type="Pfam" id="PF00535"/>
    </source>
</evidence>
<evidence type="ECO:0000256" key="2">
    <source>
        <dbReference type="ARBA" id="ARBA00022679"/>
    </source>
</evidence>
<feature type="domain" description="Glycosyltransferase 2-like" evidence="3">
    <location>
        <begin position="20"/>
        <end position="161"/>
    </location>
</feature>
<evidence type="ECO:0000313" key="4">
    <source>
        <dbReference type="EMBL" id="QSZ67854.1"/>
    </source>
</evidence>
<dbReference type="PANTHER" id="PTHR43630">
    <property type="entry name" value="POLY-BETA-1,6-N-ACETYL-D-GLUCOSAMINE SYNTHASE"/>
    <property type="match status" value="1"/>
</dbReference>
<gene>
    <name evidence="4" type="ORF">RJ40_10265</name>
</gene>
<dbReference type="PANTHER" id="PTHR43630:SF1">
    <property type="entry name" value="POLY-BETA-1,6-N-ACETYL-D-GLUCOSAMINE SYNTHASE"/>
    <property type="match status" value="1"/>
</dbReference>
<accession>A0A8A3S834</accession>
<proteinExistence type="predicted"/>
<protein>
    <submittedName>
        <fullName evidence="4">Glycosyltransferase</fullName>
    </submittedName>
</protein>
<sequence>MATAEIFGLDGKKLPSYILVTPARNEESFLPLVAESLIKQTLKPKMWLIVDDGSTDNTPQIIQNLEYDFKWIKSVRLPPHPRDLFYHYSFVCKNGFDNAVDLAVKNNINFQYIGLVDADTVLDERYFEILVSEFINDNTLGIASGNIYDTNNGQIEENTAGHLPRGTGRLWTKKCFFETDGYIVEAAAHSISNVKAILRGYSIKKFDNIIAVQQRPTRSAEGLWRTYMKDGWLAYYLNKHPLLILLNVVWFSTRRPFYLGIPYLFGYLESLFARCQKINDDEIKEYYWNVRLREYRSQLGSKMKAIFVK</sequence>
<dbReference type="GeneID" id="76424757"/>
<dbReference type="CDD" id="cd00761">
    <property type="entry name" value="Glyco_tranf_GTA_type"/>
    <property type="match status" value="1"/>
</dbReference>
<dbReference type="AlphaFoldDB" id="A0A8A3S834"/>
<organism evidence="4 5">
    <name type="scientific">Methanofollis aquaemaris</name>
    <dbReference type="NCBI Taxonomy" id="126734"/>
    <lineage>
        <taxon>Archaea</taxon>
        <taxon>Methanobacteriati</taxon>
        <taxon>Methanobacteriota</taxon>
        <taxon>Stenosarchaea group</taxon>
        <taxon>Methanomicrobia</taxon>
        <taxon>Methanomicrobiales</taxon>
        <taxon>Methanomicrobiaceae</taxon>
        <taxon>Methanofollis</taxon>
    </lineage>
</organism>
<dbReference type="KEGG" id="maqe:RJ40_10265"/>
<evidence type="ECO:0000313" key="5">
    <source>
        <dbReference type="Proteomes" id="UP001042704"/>
    </source>
</evidence>
<dbReference type="Pfam" id="PF00535">
    <property type="entry name" value="Glycos_transf_2"/>
    <property type="match status" value="1"/>
</dbReference>
<keyword evidence="1" id="KW-0328">Glycosyltransferase</keyword>
<evidence type="ECO:0000256" key="1">
    <source>
        <dbReference type="ARBA" id="ARBA00022676"/>
    </source>
</evidence>
<reference evidence="4" key="1">
    <citation type="journal article" date="2001" name="Int. J. Syst. Evol. Microbiol.">
        <title>Methanofollis aquaemaris sp. nov., a methanogen isolated from an aquaculture fish pond.</title>
        <authorList>
            <person name="Lai M.C."/>
            <person name="Chen S.C."/>
        </authorList>
    </citation>
    <scope>NUCLEOTIDE SEQUENCE</scope>
    <source>
        <strain evidence="4">N2F9704</strain>
    </source>
</reference>
<dbReference type="GO" id="GO:0016757">
    <property type="term" value="F:glycosyltransferase activity"/>
    <property type="evidence" value="ECO:0007669"/>
    <property type="project" value="UniProtKB-KW"/>
</dbReference>
<dbReference type="SUPFAM" id="SSF53448">
    <property type="entry name" value="Nucleotide-diphospho-sugar transferases"/>
    <property type="match status" value="1"/>
</dbReference>
<keyword evidence="5" id="KW-1185">Reference proteome</keyword>
<dbReference type="InterPro" id="IPR029044">
    <property type="entry name" value="Nucleotide-diphossugar_trans"/>
</dbReference>